<evidence type="ECO:0000256" key="9">
    <source>
        <dbReference type="ARBA" id="ARBA00022692"/>
    </source>
</evidence>
<proteinExistence type="inferred from homology"/>
<evidence type="ECO:0000256" key="18">
    <source>
        <dbReference type="ARBA" id="ARBA00023136"/>
    </source>
</evidence>
<dbReference type="InterPro" id="IPR035973">
    <property type="entry name" value="Cyt_c_oxidase_su3-like_sf"/>
</dbReference>
<evidence type="ECO:0000256" key="12">
    <source>
        <dbReference type="ARBA" id="ARBA00022840"/>
    </source>
</evidence>
<feature type="transmembrane region" description="Helical" evidence="20">
    <location>
        <begin position="265"/>
        <end position="287"/>
    </location>
</feature>
<dbReference type="GO" id="GO:0015986">
    <property type="term" value="P:proton motive force-driven ATP synthesis"/>
    <property type="evidence" value="ECO:0007669"/>
    <property type="project" value="InterPro"/>
</dbReference>
<dbReference type="FunFam" id="1.20.20.10:FF:000005">
    <property type="entry name" value="ATP synthase subunit 9, mitochondrial"/>
    <property type="match status" value="1"/>
</dbReference>
<dbReference type="PANTHER" id="PTHR11403:SF7">
    <property type="entry name" value="CYTOCHROME C OXIDASE SUBUNIT 3"/>
    <property type="match status" value="1"/>
</dbReference>
<dbReference type="FunFam" id="1.20.120.80:FF:000002">
    <property type="entry name" value="Cytochrome c oxidase subunit 3"/>
    <property type="match status" value="1"/>
</dbReference>
<dbReference type="InterPro" id="IPR000298">
    <property type="entry name" value="Cyt_c_oxidase-like_su3"/>
</dbReference>
<keyword evidence="14 20" id="KW-1133">Transmembrane helix</keyword>
<evidence type="ECO:0000259" key="21">
    <source>
        <dbReference type="PROSITE" id="PS50253"/>
    </source>
</evidence>
<keyword evidence="11" id="KW-0375">Hydrogen ion transport</keyword>
<keyword evidence="12" id="KW-0067">ATP-binding</keyword>
<dbReference type="CDD" id="cd01665">
    <property type="entry name" value="Cyt_c_Oxidase_III"/>
    <property type="match status" value="1"/>
</dbReference>
<evidence type="ECO:0000256" key="17">
    <source>
        <dbReference type="ARBA" id="ARBA00023128"/>
    </source>
</evidence>
<dbReference type="Gene3D" id="1.10.287.70">
    <property type="match status" value="1"/>
</dbReference>
<evidence type="ECO:0000256" key="7">
    <source>
        <dbReference type="ARBA" id="ARBA00022448"/>
    </source>
</evidence>
<dbReference type="GO" id="GO:0031966">
    <property type="term" value="C:mitochondrial membrane"/>
    <property type="evidence" value="ECO:0007669"/>
    <property type="project" value="UniProtKB-SubCell"/>
</dbReference>
<comment type="subunit">
    <text evidence="5">Component of the cytochrome c oxidase (complex IV, CIV), a multisubunit enzyme composed of a catalytic core of 3 subunits and several supernumerary subunits. The complex exists as a monomer or a dimer and forms supercomplexes (SCs) in the inner mitochondrial membrane with ubiquinol-cytochrome c oxidoreductase (cytochrome b-c1 complex, complex III, CIII).</text>
</comment>
<dbReference type="GO" id="GO:0004129">
    <property type="term" value="F:cytochrome-c oxidase activity"/>
    <property type="evidence" value="ECO:0007669"/>
    <property type="project" value="InterPro"/>
</dbReference>
<organism evidence="23 24">
    <name type="scientific">Arabidopsis thaliana</name>
    <name type="common">Mouse-ear cress</name>
    <dbReference type="NCBI Taxonomy" id="3702"/>
    <lineage>
        <taxon>Eukaryota</taxon>
        <taxon>Viridiplantae</taxon>
        <taxon>Streptophyta</taxon>
        <taxon>Embryophyta</taxon>
        <taxon>Tracheophyta</taxon>
        <taxon>Spermatophyta</taxon>
        <taxon>Magnoliopsida</taxon>
        <taxon>eudicotyledons</taxon>
        <taxon>Gunneridae</taxon>
        <taxon>Pentapetalae</taxon>
        <taxon>rosids</taxon>
        <taxon>malvids</taxon>
        <taxon>Brassicales</taxon>
        <taxon>Brassicaceae</taxon>
        <taxon>Camelineae</taxon>
        <taxon>Arabidopsis</taxon>
    </lineage>
</organism>
<comment type="similarity">
    <text evidence="3">Belongs to the ATPase C chain family.</text>
</comment>
<dbReference type="ExpressionAtlas" id="A0A178U5K6">
    <property type="expression patterns" value="baseline and differential"/>
</dbReference>
<feature type="transmembrane region" description="Helical" evidence="20">
    <location>
        <begin position="20"/>
        <end position="47"/>
    </location>
</feature>
<dbReference type="PROSITE" id="PS50253">
    <property type="entry name" value="COX3"/>
    <property type="match status" value="1"/>
</dbReference>
<dbReference type="PRINTS" id="PR00124">
    <property type="entry name" value="ATPASEC"/>
</dbReference>
<evidence type="ECO:0000313" key="24">
    <source>
        <dbReference type="Proteomes" id="UP000078284"/>
    </source>
</evidence>
<comment type="similarity">
    <text evidence="4 19">Belongs to the cytochrome c oxidase subunit 3 family.</text>
</comment>
<dbReference type="InterPro" id="IPR024791">
    <property type="entry name" value="Cyt_c/ubiquinol_Oxase_su3"/>
</dbReference>
<feature type="domain" description="Heme-copper oxidase subunit III family profile" evidence="21">
    <location>
        <begin position="198"/>
        <end position="426"/>
    </location>
</feature>
<dbReference type="InterPro" id="IPR002379">
    <property type="entry name" value="ATPase_proteolipid_c-like_dom"/>
</dbReference>
<evidence type="ECO:0000256" key="16">
    <source>
        <dbReference type="ARBA" id="ARBA00023121"/>
    </source>
</evidence>
<dbReference type="PANTHER" id="PTHR11403">
    <property type="entry name" value="CYTOCHROME C OXIDASE SUBUNIT III"/>
    <property type="match status" value="1"/>
</dbReference>
<dbReference type="InterPro" id="IPR038662">
    <property type="entry name" value="ATP_synth_F0_csu_sf"/>
</dbReference>
<evidence type="ECO:0000256" key="3">
    <source>
        <dbReference type="ARBA" id="ARBA00006704"/>
    </source>
</evidence>
<comment type="caution">
    <text evidence="23">The sequence shown here is derived from an EMBL/GenBank/DDBJ whole genome shotgun (WGS) entry which is preliminary data.</text>
</comment>
<keyword evidence="13" id="KW-1278">Translocase</keyword>
<comment type="function">
    <text evidence="1">This protein is one of the chains of the nonenzymatic membrane component (F0) of mitochondrial ATPase.</text>
</comment>
<reference evidence="24" key="1">
    <citation type="journal article" date="2016" name="Proc. Natl. Acad. Sci. U.S.A.">
        <title>Chromosome-level assembly of Arabidopsis thaliana Ler reveals the extent of translocation and inversion polymorphisms.</title>
        <authorList>
            <person name="Zapata L."/>
            <person name="Ding J."/>
            <person name="Willing E.M."/>
            <person name="Hartwig B."/>
            <person name="Bezdan D."/>
            <person name="Jiao W.B."/>
            <person name="Patel V."/>
            <person name="Velikkakam James G."/>
            <person name="Koornneef M."/>
            <person name="Ossowski S."/>
            <person name="Schneeberger K."/>
        </authorList>
    </citation>
    <scope>NUCLEOTIDE SEQUENCE [LARGE SCALE GENOMIC DNA]</scope>
    <source>
        <strain evidence="24">cv. Landsberg erecta</strain>
    </source>
</reference>
<dbReference type="InterPro" id="IPR020537">
    <property type="entry name" value="ATP_synth_F0_csu_DDCD_BS"/>
</dbReference>
<dbReference type="SUPFAM" id="SSF81452">
    <property type="entry name" value="Cytochrome c oxidase subunit III-like"/>
    <property type="match status" value="1"/>
</dbReference>
<dbReference type="CDD" id="cd18182">
    <property type="entry name" value="ATP-synt_Fo_c_ATP5G3"/>
    <property type="match status" value="1"/>
</dbReference>
<dbReference type="SUPFAM" id="SSF81333">
    <property type="entry name" value="F1F0 ATP synthase subunit C"/>
    <property type="match status" value="1"/>
</dbReference>
<dbReference type="GO" id="GO:0033177">
    <property type="term" value="C:proton-transporting two-sector ATPase complex, proton-transporting domain"/>
    <property type="evidence" value="ECO:0007669"/>
    <property type="project" value="InterPro"/>
</dbReference>
<evidence type="ECO:0000256" key="8">
    <source>
        <dbReference type="ARBA" id="ARBA00022547"/>
    </source>
</evidence>
<reference evidence="23" key="2">
    <citation type="submission" date="2016-03" db="EMBL/GenBank/DDBJ databases">
        <title>Full-length assembly of Arabidopsis thaliana Ler reveals the complement of translocations and inversions.</title>
        <authorList>
            <person name="Zapata L."/>
            <person name="Schneeberger K."/>
            <person name="Ossowski S."/>
        </authorList>
    </citation>
    <scope>NUCLEOTIDE SEQUENCE [LARGE SCALE GENOMIC DNA]</scope>
    <source>
        <tissue evidence="23">Leaf</tissue>
    </source>
</reference>
<dbReference type="Pfam" id="PF00137">
    <property type="entry name" value="ATP-synt_C"/>
    <property type="match status" value="1"/>
</dbReference>
<protein>
    <recommendedName>
        <fullName evidence="19">Cytochrome c oxidase subunit 3</fullName>
    </recommendedName>
</protein>
<evidence type="ECO:0000313" key="23">
    <source>
        <dbReference type="EMBL" id="OAO89178.1"/>
    </source>
</evidence>
<feature type="transmembrane region" description="Helical" evidence="20">
    <location>
        <begin position="59"/>
        <end position="84"/>
    </location>
</feature>
<keyword evidence="18 20" id="KW-0472">Membrane</keyword>
<evidence type="ECO:0000256" key="5">
    <source>
        <dbReference type="ARBA" id="ARBA00011164"/>
    </source>
</evidence>
<evidence type="ECO:0000256" key="13">
    <source>
        <dbReference type="ARBA" id="ARBA00022967"/>
    </source>
</evidence>
<sequence length="739" mass="82664">MTKREYNSQPEMLEGAKSIGAGAATIASAGAAIGIGNVFSSLIHSVARNPSLAKQSFGYAILGFALTEAIALFAPMMAFLILFVDLPADTEGNEIALNPSVSSLYNEIESSDSLRARNRLLSESWERVEGTERALQNEGDPGRRRELTARLDQEIRALQRQIHLGRRADSIRDRQIAEWRGRFNTELAGIEEESARHPSPWPISGSLGALATTVGGVMYMHPFQGGARLLSLGLIFILYTMFVWWRDVLRESTLEGHHTKVVQLGPRYGSILFIVSEVMFFFAFFWASSHSSLAPAVEIGGIWPPKGIEVLDPWEIPFLNTPILPSSGAAVTWAHHAILAGKEKRAVYALVATVLLALVFTGFQGMEYYQAPFTISDSIYGSTFFLATGFHGFHVIIGTLFLIICGIRQYLGHLTKEHHVGFEAAACRFGAKEGQEVERHLLSAIGRSGTCSTSRLTSVRSNEPPSSFLFEDRNISKDGLGTLARWIRMALGDKKGIENGVANHLSRLRVEEDIPIDDSLPEEKVYYVLEYLKEEYPAVMILESMEDDLPWTAYKTPIRTTPFNLVYGKSCHLPVEIEHKAFWATKLLNYDIKTASERRLVQLNHLDEIRQEAYENTKIYKERTKAWHYKKILPREFKVNDQVLLLNSRLKLFPGKLRSRCFLPFRIKEVKPYGAVVLWDVNGEHFTVNGQRLKPYLADESMPSKGKLTICLAFLTTTCSSSLSSLTTSSSSFPLLSIM</sequence>
<evidence type="ECO:0000256" key="4">
    <source>
        <dbReference type="ARBA" id="ARBA00010581"/>
    </source>
</evidence>
<keyword evidence="16" id="KW-0446">Lipid-binding</keyword>
<evidence type="ECO:0000256" key="19">
    <source>
        <dbReference type="RuleBase" id="RU003375"/>
    </source>
</evidence>
<feature type="transmembrane region" description="Helical" evidence="20">
    <location>
        <begin position="227"/>
        <end position="245"/>
    </location>
</feature>
<dbReference type="GO" id="GO:0005524">
    <property type="term" value="F:ATP binding"/>
    <property type="evidence" value="ECO:0007669"/>
    <property type="project" value="UniProtKB-KW"/>
</dbReference>
<geneLocation type="mitochondrion" evidence="23"/>
<evidence type="ECO:0000313" key="22">
    <source>
        <dbReference type="EMBL" id="OAO89156.1"/>
    </source>
</evidence>
<dbReference type="Gene3D" id="1.20.20.10">
    <property type="entry name" value="F1F0 ATP synthase subunit C"/>
    <property type="match status" value="1"/>
</dbReference>
<feature type="transmembrane region" description="Helical" evidence="20">
    <location>
        <begin position="346"/>
        <end position="364"/>
    </location>
</feature>
<dbReference type="InterPro" id="IPR013833">
    <property type="entry name" value="Cyt_c_oxidase_su3_a-hlx"/>
</dbReference>
<name>A0A178U5K6_ARATH</name>
<keyword evidence="7" id="KW-0813">Transport</keyword>
<dbReference type="GO" id="GO:0008289">
    <property type="term" value="F:lipid binding"/>
    <property type="evidence" value="ECO:0007669"/>
    <property type="project" value="UniProtKB-KW"/>
</dbReference>
<dbReference type="InterPro" id="IPR033945">
    <property type="entry name" value="Cyt_c_oxase_su3_dom"/>
</dbReference>
<comment type="subcellular location">
    <subcellularLocation>
        <location evidence="2">Mitochondrion membrane</location>
        <topology evidence="2">Multi-pass membrane protein</topology>
    </subcellularLocation>
</comment>
<dbReference type="GO" id="GO:0019646">
    <property type="term" value="P:aerobic electron transport chain"/>
    <property type="evidence" value="ECO:0007669"/>
    <property type="project" value="InterPro"/>
</dbReference>
<dbReference type="EMBL" id="LUHQ01000021">
    <property type="protein sequence ID" value="OAO89178.1"/>
    <property type="molecule type" value="Genomic_DNA"/>
</dbReference>
<evidence type="ECO:0000256" key="1">
    <source>
        <dbReference type="ARBA" id="ARBA00002351"/>
    </source>
</evidence>
<dbReference type="HAMAP" id="MF_01396">
    <property type="entry name" value="ATP_synth_c_bact"/>
    <property type="match status" value="1"/>
</dbReference>
<dbReference type="InterPro" id="IPR035921">
    <property type="entry name" value="F/V-ATP_Csub_sf"/>
</dbReference>
<dbReference type="Gene3D" id="1.20.120.80">
    <property type="entry name" value="Cytochrome c oxidase, subunit III, four-helix bundle"/>
    <property type="match status" value="1"/>
</dbReference>
<comment type="function">
    <text evidence="19">Component of the cytochrome c oxidase, the last enzyme in the mitochondrial electron transport chain which drives oxidative phosphorylation. The respiratory chain contains 3 multisubunit complexes succinate dehydrogenase (complex II, CII), ubiquinol-cytochrome c oxidoreductase (cytochrome b-c1 complex, complex III, CIII) and cytochrome c oxidase (complex IV, CIV), that cooperate to transfer electrons derived from NADH and succinate to molecular oxygen, creating an electrochemical gradient over the inner membrane that drives transmembrane transport and the ATP synthase. Cytochrome c oxidase is the component of the respiratory chain that catalyzes the reduction of oxygen to water. Electrons originating from reduced cytochrome c in the intermembrane space (IMS) are transferred via the dinuclear copper A center (CU(A)) of subunit 2 and heme A of subunit 1 to the active site in subunit 1, a binuclear center (BNC) formed by heme A3 and copper B (CU(B)). The BNC reduces molecular oxygen to 2 water molecules using 4 electrons from cytochrome c in the IMS and 4 protons from the mitochondrial matrix.</text>
</comment>
<evidence type="ECO:0000256" key="15">
    <source>
        <dbReference type="ARBA" id="ARBA00023065"/>
    </source>
</evidence>
<evidence type="ECO:0000256" key="2">
    <source>
        <dbReference type="ARBA" id="ARBA00004225"/>
    </source>
</evidence>
<evidence type="ECO:0000256" key="10">
    <source>
        <dbReference type="ARBA" id="ARBA00022741"/>
    </source>
</evidence>
<dbReference type="PROSITE" id="PS00605">
    <property type="entry name" value="ATPASE_C"/>
    <property type="match status" value="1"/>
</dbReference>
<keyword evidence="8" id="KW-0138">CF(0)</keyword>
<evidence type="ECO:0000256" key="20">
    <source>
        <dbReference type="SAM" id="Phobius"/>
    </source>
</evidence>
<comment type="subunit">
    <text evidence="6">F-type ATPases have 2 components, CF(1) - the catalytic core - and CF(0) - the membrane proton channel. CF(1) has five subunits: alpha(3), beta(3), gamma(1), delta(1), epsilon(1). CF(0) has three main subunits: a, b and c.</text>
</comment>
<feature type="transmembrane region" description="Helical" evidence="20">
    <location>
        <begin position="384"/>
        <end position="407"/>
    </location>
</feature>
<keyword evidence="17 19" id="KW-0496">Mitochondrion</keyword>
<evidence type="ECO:0000256" key="6">
    <source>
        <dbReference type="ARBA" id="ARBA00011648"/>
    </source>
</evidence>
<gene>
    <name evidence="22" type="ORF">AXX17_ATUG03580</name>
    <name evidence="23" type="ORF">AXX17_ATUG03920</name>
</gene>
<dbReference type="InterPro" id="IPR000454">
    <property type="entry name" value="ATP_synth_F0_csu"/>
</dbReference>
<dbReference type="Proteomes" id="UP000078284">
    <property type="component" value="Unassembled WGS sequence"/>
</dbReference>
<accession>A0A178U5K6</accession>
<keyword evidence="15" id="KW-0406">Ion transport</keyword>
<keyword evidence="9 19" id="KW-0812">Transmembrane</keyword>
<dbReference type="AlphaFoldDB" id="A0A178U5K6"/>
<evidence type="ECO:0000256" key="11">
    <source>
        <dbReference type="ARBA" id="ARBA00022781"/>
    </source>
</evidence>
<dbReference type="GO" id="GO:0045259">
    <property type="term" value="C:proton-transporting ATP synthase complex"/>
    <property type="evidence" value="ECO:0007669"/>
    <property type="project" value="UniProtKB-KW"/>
</dbReference>
<evidence type="ECO:0000256" key="14">
    <source>
        <dbReference type="ARBA" id="ARBA00022989"/>
    </source>
</evidence>
<dbReference type="Pfam" id="PF00510">
    <property type="entry name" value="COX3"/>
    <property type="match status" value="1"/>
</dbReference>
<dbReference type="EMBL" id="LUHQ01000021">
    <property type="protein sequence ID" value="OAO89156.1"/>
    <property type="molecule type" value="Genomic_DNA"/>
</dbReference>
<keyword evidence="10" id="KW-0547">Nucleotide-binding</keyword>